<protein>
    <submittedName>
        <fullName evidence="1">Uncharacterized protein</fullName>
    </submittedName>
</protein>
<accession>A0A285N0D6</accession>
<name>A0A285N0D6_9FLAO</name>
<evidence type="ECO:0000313" key="1">
    <source>
        <dbReference type="EMBL" id="SNZ01221.1"/>
    </source>
</evidence>
<reference evidence="2" key="1">
    <citation type="submission" date="2017-09" db="EMBL/GenBank/DDBJ databases">
        <authorList>
            <person name="Varghese N."/>
            <person name="Submissions S."/>
        </authorList>
    </citation>
    <scope>NUCLEOTIDE SEQUENCE [LARGE SCALE GENOMIC DNA]</scope>
    <source>
        <strain evidence="2">DSM 25885</strain>
    </source>
</reference>
<proteinExistence type="predicted"/>
<evidence type="ECO:0000313" key="2">
    <source>
        <dbReference type="Proteomes" id="UP000219048"/>
    </source>
</evidence>
<keyword evidence="2" id="KW-1185">Reference proteome</keyword>
<organism evidence="1 2">
    <name type="scientific">Flagellimonas pacifica</name>
    <dbReference type="NCBI Taxonomy" id="1247520"/>
    <lineage>
        <taxon>Bacteria</taxon>
        <taxon>Pseudomonadati</taxon>
        <taxon>Bacteroidota</taxon>
        <taxon>Flavobacteriia</taxon>
        <taxon>Flavobacteriales</taxon>
        <taxon>Flavobacteriaceae</taxon>
        <taxon>Flagellimonas</taxon>
    </lineage>
</organism>
<dbReference type="EMBL" id="OBEH01000005">
    <property type="protein sequence ID" value="SNZ01221.1"/>
    <property type="molecule type" value="Genomic_DNA"/>
</dbReference>
<dbReference type="Proteomes" id="UP000219048">
    <property type="component" value="Unassembled WGS sequence"/>
</dbReference>
<dbReference type="AlphaFoldDB" id="A0A285N0D6"/>
<gene>
    <name evidence="1" type="ORF">SAMN06265377_3058</name>
</gene>
<sequence>MAVSLSKGCFNAPNYAPFLWFYMVFFDIKKNKKARKYLIYRLFANSSTNSSGLDGTRTRDPLRDSHKLLVFKWLHLISFVLKISIL</sequence>